<dbReference type="EMBL" id="VUNQ01000021">
    <property type="protein sequence ID" value="MSU01953.1"/>
    <property type="molecule type" value="Genomic_DNA"/>
</dbReference>
<dbReference type="AlphaFoldDB" id="A0A6N7XWX5"/>
<proteinExistence type="predicted"/>
<keyword evidence="2" id="KW-1185">Reference proteome</keyword>
<sequence length="171" mass="19008">MSKKKNTTEDIEVMEGEVLEDGLLPFNPLMGSIAISPDDEAEQKYELIEKTESLAVLNKQVLEAKQRETELIVDNKKLDAAQKLIEGINLVADKALSKETLSKIIEKEDLTPMDLKFMAESMEKMSNTLKSLMKPSIQDEYGGRKKTKIMAQFRTPDGGTASIGVAIDNDD</sequence>
<gene>
    <name evidence="1" type="ORF">FYJ83_10780</name>
</gene>
<evidence type="ECO:0000313" key="2">
    <source>
        <dbReference type="Proteomes" id="UP000469523"/>
    </source>
</evidence>
<dbReference type="Proteomes" id="UP000469523">
    <property type="component" value="Unassembled WGS sequence"/>
</dbReference>
<accession>A0A6N7XWX5</accession>
<name>A0A6N7XWX5_9FIRM</name>
<protein>
    <submittedName>
        <fullName evidence="1">Uncharacterized protein</fullName>
    </submittedName>
</protein>
<comment type="caution">
    <text evidence="1">The sequence shown here is derived from an EMBL/GenBank/DDBJ whole genome shotgun (WGS) entry which is preliminary data.</text>
</comment>
<dbReference type="RefSeq" id="WP_154440495.1">
    <property type="nucleotide sequence ID" value="NZ_VUNQ01000021.1"/>
</dbReference>
<evidence type="ECO:0000313" key="1">
    <source>
        <dbReference type="EMBL" id="MSU01953.1"/>
    </source>
</evidence>
<organism evidence="1 2">
    <name type="scientific">Tissierella pigra</name>
    <dbReference type="NCBI Taxonomy" id="2607614"/>
    <lineage>
        <taxon>Bacteria</taxon>
        <taxon>Bacillati</taxon>
        <taxon>Bacillota</taxon>
        <taxon>Tissierellia</taxon>
        <taxon>Tissierellales</taxon>
        <taxon>Tissierellaceae</taxon>
        <taxon>Tissierella</taxon>
    </lineage>
</organism>
<reference evidence="1 2" key="1">
    <citation type="submission" date="2019-09" db="EMBL/GenBank/DDBJ databases">
        <title>In-depth cultivation of the pig gut microbiome towards novel bacterial diversity and tailored functional studies.</title>
        <authorList>
            <person name="Wylensek D."/>
            <person name="Hitch T.C.A."/>
            <person name="Clavel T."/>
        </authorList>
    </citation>
    <scope>NUCLEOTIDE SEQUENCE [LARGE SCALE GENOMIC DNA]</scope>
    <source>
        <strain evidence="1 2">WCA3-693-APC-4?</strain>
    </source>
</reference>
<dbReference type="Gene3D" id="6.10.140.740">
    <property type="match status" value="1"/>
</dbReference>